<evidence type="ECO:0000256" key="1">
    <source>
        <dbReference type="SAM" id="MobiDB-lite"/>
    </source>
</evidence>
<comment type="caution">
    <text evidence="3">The sequence shown here is derived from an EMBL/GenBank/DDBJ whole genome shotgun (WGS) entry which is preliminary data.</text>
</comment>
<dbReference type="Proteomes" id="UP001203852">
    <property type="component" value="Unassembled WGS sequence"/>
</dbReference>
<dbReference type="EMBL" id="MU404356">
    <property type="protein sequence ID" value="KAI1611346.1"/>
    <property type="molecule type" value="Genomic_DNA"/>
</dbReference>
<proteinExistence type="predicted"/>
<feature type="compositionally biased region" description="Polar residues" evidence="1">
    <location>
        <begin position="152"/>
        <end position="164"/>
    </location>
</feature>
<protein>
    <recommendedName>
        <fullName evidence="2">Clr5 domain-containing protein</fullName>
    </recommendedName>
</protein>
<evidence type="ECO:0000313" key="4">
    <source>
        <dbReference type="Proteomes" id="UP001203852"/>
    </source>
</evidence>
<dbReference type="PANTHER" id="PTHR38788:SF3">
    <property type="entry name" value="CLR5 DOMAIN-CONTAINING PROTEIN"/>
    <property type="match status" value="1"/>
</dbReference>
<accession>A0AAN6IBJ3</accession>
<name>A0AAN6IBJ3_9EURO</name>
<evidence type="ECO:0000259" key="2">
    <source>
        <dbReference type="Pfam" id="PF14420"/>
    </source>
</evidence>
<dbReference type="SUPFAM" id="SSF48452">
    <property type="entry name" value="TPR-like"/>
    <property type="match status" value="1"/>
</dbReference>
<keyword evidence="4" id="KW-1185">Reference proteome</keyword>
<reference evidence="3" key="1">
    <citation type="journal article" date="2022" name="bioRxiv">
        <title>Deciphering the potential niche of two novel black yeast fungi from a biological soil crust based on their genomes, phenotypes, and melanin regulation.</title>
        <authorList>
            <consortium name="DOE Joint Genome Institute"/>
            <person name="Carr E.C."/>
            <person name="Barton Q."/>
            <person name="Grambo S."/>
            <person name="Sullivan M."/>
            <person name="Renfro C.M."/>
            <person name="Kuo A."/>
            <person name="Pangilinan J."/>
            <person name="Lipzen A."/>
            <person name="Keymanesh K."/>
            <person name="Savage E."/>
            <person name="Barry K."/>
            <person name="Grigoriev I.V."/>
            <person name="Riekhof W.R."/>
            <person name="Harris S.S."/>
        </authorList>
    </citation>
    <scope>NUCLEOTIDE SEQUENCE</scope>
    <source>
        <strain evidence="3">JF 03-4F</strain>
    </source>
</reference>
<organism evidence="3 4">
    <name type="scientific">Exophiala viscosa</name>
    <dbReference type="NCBI Taxonomy" id="2486360"/>
    <lineage>
        <taxon>Eukaryota</taxon>
        <taxon>Fungi</taxon>
        <taxon>Dikarya</taxon>
        <taxon>Ascomycota</taxon>
        <taxon>Pezizomycotina</taxon>
        <taxon>Eurotiomycetes</taxon>
        <taxon>Chaetothyriomycetidae</taxon>
        <taxon>Chaetothyriales</taxon>
        <taxon>Herpotrichiellaceae</taxon>
        <taxon>Exophiala</taxon>
    </lineage>
</organism>
<dbReference type="InterPro" id="IPR011990">
    <property type="entry name" value="TPR-like_helical_dom_sf"/>
</dbReference>
<dbReference type="Pfam" id="PF14420">
    <property type="entry name" value="Clr5"/>
    <property type="match status" value="1"/>
</dbReference>
<feature type="compositionally biased region" description="Low complexity" evidence="1">
    <location>
        <begin position="172"/>
        <end position="190"/>
    </location>
</feature>
<feature type="region of interest" description="Disordered" evidence="1">
    <location>
        <begin position="150"/>
        <end position="195"/>
    </location>
</feature>
<feature type="domain" description="Clr5" evidence="2">
    <location>
        <begin position="48"/>
        <end position="100"/>
    </location>
</feature>
<gene>
    <name evidence="3" type="ORF">EDD36DRAFT_466289</name>
</gene>
<dbReference type="InterPro" id="IPR025676">
    <property type="entry name" value="Clr5_dom"/>
</dbReference>
<evidence type="ECO:0000313" key="3">
    <source>
        <dbReference type="EMBL" id="KAI1611346.1"/>
    </source>
</evidence>
<dbReference type="AlphaFoldDB" id="A0AAN6IBJ3"/>
<dbReference type="PANTHER" id="PTHR38788">
    <property type="entry name" value="CLR5 DOMAIN-CONTAINING PROTEIN"/>
    <property type="match status" value="1"/>
</dbReference>
<sequence length="551" mass="62753">MEIVAQQLAFGQDIPFSGTTSWTSDSDEMVYQFKERPGHHPKVNAPNPDQWRGIKDIFTQLYLTENRKLKDVKSILSRKHGFNASEKMYKRRITEWKIRKNYKAQEKEVLAKRVQAYVNSGRDIQSLSFNGRPVKLDRVKRHCPDKQLWDQLMQSPEATSGTDATTVKEDTPSTTTPTKLTPATKSSSSPMHSDLQMAEATTLNSVSFDINISPPTELHTVESTLFHTRESIRWQFTSFKPLKVEELRIRFPGDIPDEVSTGRLDQASAFWLLLHHGFSLLHSRRSSEGFKNLDDCCKMIQPLLKSAPLHLLSCLLLNFAIAWKDMNDLEQKLLEFVSEMACKVLGPYHPLSKATKMIVSDSTREHVVEPMMNMIVQGYRSARKLSSSSVFALRVDQIDLLRKRKRFDQAVNLCQQLIDDSKSMRPKRYRTALAAFGRLRLEQNDEFAVEGIAHRILEHANSDPVMSNSGGTTTWACEQLAVSATNRGDYNSAEMYLRRAVGLSHQEYLHRGPSTELLLEKLEVCLRQQGRKVKIDKICTEMGLPVGRLIG</sequence>
<dbReference type="Gene3D" id="1.25.40.10">
    <property type="entry name" value="Tetratricopeptide repeat domain"/>
    <property type="match status" value="1"/>
</dbReference>